<dbReference type="RefSeq" id="WP_316410887.1">
    <property type="nucleotide sequence ID" value="NZ_AP027081.1"/>
</dbReference>
<keyword evidence="2" id="KW-0812">Transmembrane</keyword>
<dbReference type="AlphaFoldDB" id="A0AA48GS50"/>
<evidence type="ECO:0000256" key="2">
    <source>
        <dbReference type="SAM" id="Phobius"/>
    </source>
</evidence>
<protein>
    <submittedName>
        <fullName evidence="3">Uncharacterized protein</fullName>
    </submittedName>
</protein>
<dbReference type="KEGG" id="msea:METESE_01220"/>
<feature type="transmembrane region" description="Helical" evidence="2">
    <location>
        <begin position="42"/>
        <end position="60"/>
    </location>
</feature>
<evidence type="ECO:0000256" key="1">
    <source>
        <dbReference type="SAM" id="MobiDB-lite"/>
    </source>
</evidence>
<sequence>MSGPKRPVVRLLQVGLRSAHIAAMGVLLGGLAFGLGRPRLDAAILGALASGLGLLLLDLWSGSTALTQGSGAAVILKLLLLGMGNLFPDHRFGWYLAATFVASIGAHMPGSLRHFSWTEGRVIPRGEGRGRDQETGLPPVTS</sequence>
<accession>A0AA48GS50</accession>
<feature type="compositionally biased region" description="Basic and acidic residues" evidence="1">
    <location>
        <begin position="123"/>
        <end position="134"/>
    </location>
</feature>
<evidence type="ECO:0000313" key="3">
    <source>
        <dbReference type="EMBL" id="BDU75164.1"/>
    </source>
</evidence>
<proteinExistence type="predicted"/>
<feature type="region of interest" description="Disordered" evidence="1">
    <location>
        <begin position="123"/>
        <end position="142"/>
    </location>
</feature>
<name>A0AA48GS50_9BACT</name>
<dbReference type="Proteomes" id="UP001228113">
    <property type="component" value="Chromosome"/>
</dbReference>
<keyword evidence="4" id="KW-1185">Reference proteome</keyword>
<gene>
    <name evidence="3" type="ORF">METESE_01220</name>
</gene>
<organism evidence="3 4">
    <name type="scientific">Mesoterricola sediminis</name>
    <dbReference type="NCBI Taxonomy" id="2927980"/>
    <lineage>
        <taxon>Bacteria</taxon>
        <taxon>Pseudomonadati</taxon>
        <taxon>Acidobacteriota</taxon>
        <taxon>Holophagae</taxon>
        <taxon>Holophagales</taxon>
        <taxon>Holophagaceae</taxon>
        <taxon>Mesoterricola</taxon>
    </lineage>
</organism>
<keyword evidence="2" id="KW-1133">Transmembrane helix</keyword>
<keyword evidence="2" id="KW-0472">Membrane</keyword>
<evidence type="ECO:0000313" key="4">
    <source>
        <dbReference type="Proteomes" id="UP001228113"/>
    </source>
</evidence>
<reference evidence="3" key="1">
    <citation type="journal article" date="2023" name="Int. J. Syst. Evol. Microbiol.">
        <title>Mesoterricola silvestris gen. nov., sp. nov., Mesoterricola sediminis sp. nov., Geothrix oryzae sp. nov., Geothrix edaphica sp. nov., Geothrix rubra sp. nov., and Geothrix limicola sp. nov., six novel members of Acidobacteriota isolated from soils.</title>
        <authorList>
            <person name="Itoh H."/>
            <person name="Sugisawa Y."/>
            <person name="Mise K."/>
            <person name="Xu Z."/>
            <person name="Kuniyasu M."/>
            <person name="Ushijima N."/>
            <person name="Kawano K."/>
            <person name="Kobayashi E."/>
            <person name="Shiratori Y."/>
            <person name="Masuda Y."/>
            <person name="Senoo K."/>
        </authorList>
    </citation>
    <scope>NUCLEOTIDE SEQUENCE</scope>
    <source>
        <strain evidence="3">W786</strain>
    </source>
</reference>
<feature type="transmembrane region" description="Helical" evidence="2">
    <location>
        <begin position="94"/>
        <end position="112"/>
    </location>
</feature>
<feature type="transmembrane region" description="Helical" evidence="2">
    <location>
        <begin position="66"/>
        <end position="87"/>
    </location>
</feature>
<dbReference type="EMBL" id="AP027081">
    <property type="protein sequence ID" value="BDU75164.1"/>
    <property type="molecule type" value="Genomic_DNA"/>
</dbReference>
<feature type="transmembrane region" description="Helical" evidence="2">
    <location>
        <begin position="14"/>
        <end position="35"/>
    </location>
</feature>